<feature type="region of interest" description="Disordered" evidence="1">
    <location>
        <begin position="22"/>
        <end position="41"/>
    </location>
</feature>
<dbReference type="EMBL" id="KB007933">
    <property type="protein sequence ID" value="ELR19309.1"/>
    <property type="molecule type" value="Genomic_DNA"/>
</dbReference>
<feature type="compositionally biased region" description="Low complexity" evidence="1">
    <location>
        <begin position="150"/>
        <end position="171"/>
    </location>
</feature>
<feature type="compositionally biased region" description="Basic residues" evidence="1">
    <location>
        <begin position="188"/>
        <end position="199"/>
    </location>
</feature>
<sequence length="504" mass="54980">MHRQQRLPKRNLEGFVIDSDDEDEEWQSDCHDTSAGGGVGGQRADEIATYGELASFLVPSAGTDGNGDRERALELKFFEDVLRFQEERLRILRRYHTGKMALASPERAFALAAKLDSLFSFENLVHVFEDVEEMAATRPRTALQRPPPVSSSTYSSSTPSPTQPSSTATSSIDYRRHSTSTDRDPRQHRGRRRTAKKSVQRFDQLLQDLKNGRREDRTRAHLRRDEHYGALQTRVGGQLDASQQRTGVWSLRTCCAFAIFDHALDERSEYSGVLPTELNDYVNVVAFLRRFLRVRWHSLASRLAPRKPSAGPGAGGSTISGASVGGAAPAGGAAAAAAAGLATLLGDSADGGDGGERGDGTDDADDDEERRVLEIVATFELVPEGITFTVRHSPPRGNIVEDIAITCFGEDFIECSPGHSKGALLFSCNARHVAGLAQDKFASKYMTTLTKSLQTPKGVRDTDLLYLILSIYESGSDYPSLTSGLVQALKQKLASFTAVVALDQ</sequence>
<evidence type="ECO:0000313" key="3">
    <source>
        <dbReference type="Proteomes" id="UP000011083"/>
    </source>
</evidence>
<keyword evidence="3" id="KW-1185">Reference proteome</keyword>
<dbReference type="AlphaFoldDB" id="L8H1C5"/>
<feature type="region of interest" description="Disordered" evidence="1">
    <location>
        <begin position="137"/>
        <end position="199"/>
    </location>
</feature>
<evidence type="ECO:0000313" key="2">
    <source>
        <dbReference type="EMBL" id="ELR19309.1"/>
    </source>
</evidence>
<dbReference type="RefSeq" id="XP_004341394.1">
    <property type="nucleotide sequence ID" value="XM_004341346.1"/>
</dbReference>
<name>L8H1C5_ACACF</name>
<dbReference type="GeneID" id="14920086"/>
<evidence type="ECO:0000256" key="1">
    <source>
        <dbReference type="SAM" id="MobiDB-lite"/>
    </source>
</evidence>
<dbReference type="VEuPathDB" id="AmoebaDB:ACA1_264830"/>
<protein>
    <submittedName>
        <fullName evidence="2">Uncharacterized protein</fullName>
    </submittedName>
</protein>
<reference evidence="2 3" key="1">
    <citation type="journal article" date="2013" name="Genome Biol.">
        <title>Genome of Acanthamoeba castellanii highlights extensive lateral gene transfer and early evolution of tyrosine kinase signaling.</title>
        <authorList>
            <person name="Clarke M."/>
            <person name="Lohan A.J."/>
            <person name="Liu B."/>
            <person name="Lagkouvardos I."/>
            <person name="Roy S."/>
            <person name="Zafar N."/>
            <person name="Bertelli C."/>
            <person name="Schilde C."/>
            <person name="Kianianmomeni A."/>
            <person name="Burglin T.R."/>
            <person name="Frech C."/>
            <person name="Turcotte B."/>
            <person name="Kopec K.O."/>
            <person name="Synnott J.M."/>
            <person name="Choo C."/>
            <person name="Paponov I."/>
            <person name="Finkler A."/>
            <person name="Soon Heng Tan C."/>
            <person name="Hutchins A.P."/>
            <person name="Weinmeier T."/>
            <person name="Rattei T."/>
            <person name="Chu J.S."/>
            <person name="Gimenez G."/>
            <person name="Irimia M."/>
            <person name="Rigden D.J."/>
            <person name="Fitzpatrick D.A."/>
            <person name="Lorenzo-Morales J."/>
            <person name="Bateman A."/>
            <person name="Chiu C.H."/>
            <person name="Tang P."/>
            <person name="Hegemann P."/>
            <person name="Fromm H."/>
            <person name="Raoult D."/>
            <person name="Greub G."/>
            <person name="Miranda-Saavedra D."/>
            <person name="Chen N."/>
            <person name="Nash P."/>
            <person name="Ginger M.L."/>
            <person name="Horn M."/>
            <person name="Schaap P."/>
            <person name="Caler L."/>
            <person name="Loftus B."/>
        </authorList>
    </citation>
    <scope>NUCLEOTIDE SEQUENCE [LARGE SCALE GENOMIC DNA]</scope>
    <source>
        <strain evidence="2 3">Neff</strain>
    </source>
</reference>
<organism evidence="2 3">
    <name type="scientific">Acanthamoeba castellanii (strain ATCC 30010 / Neff)</name>
    <dbReference type="NCBI Taxonomy" id="1257118"/>
    <lineage>
        <taxon>Eukaryota</taxon>
        <taxon>Amoebozoa</taxon>
        <taxon>Discosea</taxon>
        <taxon>Longamoebia</taxon>
        <taxon>Centramoebida</taxon>
        <taxon>Acanthamoebidae</taxon>
        <taxon>Acanthamoeba</taxon>
    </lineage>
</organism>
<gene>
    <name evidence="2" type="ORF">ACA1_264830</name>
</gene>
<proteinExistence type="predicted"/>
<dbReference type="KEGG" id="acan:ACA1_264830"/>
<feature type="region of interest" description="Disordered" evidence="1">
    <location>
        <begin position="348"/>
        <end position="367"/>
    </location>
</feature>
<feature type="compositionally biased region" description="Basic and acidic residues" evidence="1">
    <location>
        <begin position="173"/>
        <end position="187"/>
    </location>
</feature>
<dbReference type="Proteomes" id="UP000011083">
    <property type="component" value="Unassembled WGS sequence"/>
</dbReference>
<accession>L8H1C5</accession>